<keyword evidence="13" id="KW-1185">Reference proteome</keyword>
<keyword evidence="9" id="KW-0472">Membrane</keyword>
<evidence type="ECO:0000256" key="3">
    <source>
        <dbReference type="ARBA" id="ARBA00022448"/>
    </source>
</evidence>
<keyword evidence="3" id="KW-0813">Transport</keyword>
<evidence type="ECO:0000256" key="7">
    <source>
        <dbReference type="ARBA" id="ARBA00023065"/>
    </source>
</evidence>
<name>A0ABY4DXG3_9NEIS</name>
<accession>A0ABY4DXG3</accession>
<dbReference type="InterPro" id="IPR033900">
    <property type="entry name" value="Gram_neg_porin_domain"/>
</dbReference>
<evidence type="ECO:0000256" key="6">
    <source>
        <dbReference type="ARBA" id="ARBA00022729"/>
    </source>
</evidence>
<dbReference type="Pfam" id="PF00267">
    <property type="entry name" value="Porin_1"/>
    <property type="match status" value="1"/>
</dbReference>
<dbReference type="SUPFAM" id="SSF56935">
    <property type="entry name" value="Porins"/>
    <property type="match status" value="1"/>
</dbReference>
<dbReference type="PANTHER" id="PTHR34501">
    <property type="entry name" value="PROTEIN YDDL-RELATED"/>
    <property type="match status" value="1"/>
</dbReference>
<dbReference type="RefSeq" id="WP_058356362.1">
    <property type="nucleotide sequence ID" value="NZ_CABKVG010000009.1"/>
</dbReference>
<evidence type="ECO:0000256" key="5">
    <source>
        <dbReference type="ARBA" id="ARBA00022692"/>
    </source>
</evidence>
<sequence length="364" mass="39682">MQFKYILGMGLCACLASAHADVVIYGQIKGGIGSNHNSDGGSLTKIEDYRSKLGFKGSEKLGDNAEVVWQVENAISIAGDSSGGQNRWNSFDTFVGVKNPEWGTLKLGYVADGMLGVPNQKMQVDPWESNTDLNDPKGMKIFTRAEKRLSGVRYDAPRIHGVDFNITHQLADSSQTEVFDAETTLNQATVLALAYQQGPWYAKGAAGVYKHQFVEQGDIEDAHLYRVLAGFDNKKTMLGVGFQYMDGFKGLWGRGMASTGKPVSPASTTREAIVTASHQWGRVTPRVAYAHGWDEQREDVGKVDNTSYDQVIVGADYAFSKTTTGLMTAGWIRKPMAYTVADNGDWGAEKQSIYGVGVGLKTVF</sequence>
<organism evidence="12 13">
    <name type="scientific">Vitreoscilla massiliensis</name>
    <dbReference type="NCBI Taxonomy" id="1689272"/>
    <lineage>
        <taxon>Bacteria</taxon>
        <taxon>Pseudomonadati</taxon>
        <taxon>Pseudomonadota</taxon>
        <taxon>Betaproteobacteria</taxon>
        <taxon>Neisseriales</taxon>
        <taxon>Neisseriaceae</taxon>
        <taxon>Vitreoscilla</taxon>
    </lineage>
</organism>
<evidence type="ECO:0000256" key="9">
    <source>
        <dbReference type="ARBA" id="ARBA00023136"/>
    </source>
</evidence>
<keyword evidence="7" id="KW-0406">Ion transport</keyword>
<evidence type="ECO:0000313" key="12">
    <source>
        <dbReference type="EMBL" id="UOO88207.1"/>
    </source>
</evidence>
<evidence type="ECO:0000256" key="11">
    <source>
        <dbReference type="SAM" id="SignalP"/>
    </source>
</evidence>
<evidence type="ECO:0000256" key="2">
    <source>
        <dbReference type="ARBA" id="ARBA00011233"/>
    </source>
</evidence>
<gene>
    <name evidence="12" type="ORF">LVJ82_11995</name>
</gene>
<reference evidence="12 13" key="1">
    <citation type="journal article" date="2022" name="Res Sq">
        <title>Evolution of multicellular longitudinally dividing oral cavity symbionts (Neisseriaceae).</title>
        <authorList>
            <person name="Nyongesa S."/>
            <person name="Weber P."/>
            <person name="Bernet E."/>
            <person name="Pullido F."/>
            <person name="Nieckarz M."/>
            <person name="Delaby M."/>
            <person name="Nieves C."/>
            <person name="Viehboeck T."/>
            <person name="Krause N."/>
            <person name="Rivera-Millot A."/>
            <person name="Nakamura A."/>
            <person name="Vischer N."/>
            <person name="VanNieuwenhze M."/>
            <person name="Brun Y."/>
            <person name="Cava F."/>
            <person name="Bulgheresi S."/>
            <person name="Veyrier F."/>
        </authorList>
    </citation>
    <scope>NUCLEOTIDE SEQUENCE [LARGE SCALE GENOMIC DNA]</scope>
    <source>
        <strain evidence="12 13">SN4</strain>
    </source>
</reference>
<keyword evidence="4" id="KW-1134">Transmembrane beta strand</keyword>
<evidence type="ECO:0000256" key="4">
    <source>
        <dbReference type="ARBA" id="ARBA00022452"/>
    </source>
</evidence>
<keyword evidence="6 11" id="KW-0732">Signal</keyword>
<dbReference type="PRINTS" id="PR00184">
    <property type="entry name" value="NEISSPPORIN"/>
</dbReference>
<evidence type="ECO:0000256" key="1">
    <source>
        <dbReference type="ARBA" id="ARBA00004571"/>
    </source>
</evidence>
<proteinExistence type="predicted"/>
<keyword evidence="8" id="KW-0626">Porin</keyword>
<protein>
    <submittedName>
        <fullName evidence="12">Porin</fullName>
    </submittedName>
</protein>
<evidence type="ECO:0000256" key="8">
    <source>
        <dbReference type="ARBA" id="ARBA00023114"/>
    </source>
</evidence>
<evidence type="ECO:0000256" key="10">
    <source>
        <dbReference type="ARBA" id="ARBA00023237"/>
    </source>
</evidence>
<dbReference type="CDD" id="cd00342">
    <property type="entry name" value="gram_neg_porins"/>
    <property type="match status" value="1"/>
</dbReference>
<dbReference type="PANTHER" id="PTHR34501:SF9">
    <property type="entry name" value="MAJOR OUTER MEMBRANE PROTEIN P.IA"/>
    <property type="match status" value="1"/>
</dbReference>
<dbReference type="InterPro" id="IPR001702">
    <property type="entry name" value="Porin_Gram-ve"/>
</dbReference>
<evidence type="ECO:0000313" key="13">
    <source>
        <dbReference type="Proteomes" id="UP000832011"/>
    </source>
</evidence>
<dbReference type="InterPro" id="IPR002299">
    <property type="entry name" value="Porin_Neis"/>
</dbReference>
<dbReference type="PRINTS" id="PR00182">
    <property type="entry name" value="ECOLNEIPORIN"/>
</dbReference>
<feature type="chain" id="PRO_5045778678" evidence="11">
    <location>
        <begin position="21"/>
        <end position="364"/>
    </location>
</feature>
<comment type="subcellular location">
    <subcellularLocation>
        <location evidence="1">Cell outer membrane</location>
        <topology evidence="1">Multi-pass membrane protein</topology>
    </subcellularLocation>
</comment>
<dbReference type="InterPro" id="IPR050298">
    <property type="entry name" value="Gram-neg_bact_OMP"/>
</dbReference>
<comment type="subunit">
    <text evidence="2">Homotrimer.</text>
</comment>
<dbReference type="EMBL" id="CP091511">
    <property type="protein sequence ID" value="UOO88207.1"/>
    <property type="molecule type" value="Genomic_DNA"/>
</dbReference>
<dbReference type="Gene3D" id="2.40.160.10">
    <property type="entry name" value="Porin"/>
    <property type="match status" value="1"/>
</dbReference>
<feature type="signal peptide" evidence="11">
    <location>
        <begin position="1"/>
        <end position="20"/>
    </location>
</feature>
<keyword evidence="10" id="KW-0998">Cell outer membrane</keyword>
<keyword evidence="5" id="KW-0812">Transmembrane</keyword>
<dbReference type="Proteomes" id="UP000832011">
    <property type="component" value="Chromosome"/>
</dbReference>
<dbReference type="InterPro" id="IPR023614">
    <property type="entry name" value="Porin_dom_sf"/>
</dbReference>